<feature type="region of interest" description="Disordered" evidence="1">
    <location>
        <begin position="546"/>
        <end position="577"/>
    </location>
</feature>
<dbReference type="WBParaSite" id="TREG1_69450.1">
    <property type="protein sequence ID" value="TREG1_69450.1"/>
    <property type="gene ID" value="TREG1_69450"/>
</dbReference>
<dbReference type="AlphaFoldDB" id="A0AA85K2W0"/>
<reference evidence="2" key="1">
    <citation type="submission" date="2022-06" db="EMBL/GenBank/DDBJ databases">
        <authorList>
            <person name="Berger JAMES D."/>
            <person name="Berger JAMES D."/>
        </authorList>
    </citation>
    <scope>NUCLEOTIDE SEQUENCE [LARGE SCALE GENOMIC DNA]</scope>
</reference>
<feature type="compositionally biased region" description="Basic residues" evidence="1">
    <location>
        <begin position="546"/>
        <end position="556"/>
    </location>
</feature>
<feature type="compositionally biased region" description="Polar residues" evidence="1">
    <location>
        <begin position="466"/>
        <end position="486"/>
    </location>
</feature>
<sequence length="674" mass="77185">MQIINWYFADIMNYTMSYSDDSVVTTSTITNIPITQDNQFYEDAVLYEYNQHNSEIGISLSLQRKVKKTDGKIIRKATHLDDNIQDGKSEHEVIPQNNLNQQLNVSPTAITTANSTALSMPENLSTNQPYSKDDINPGELSKQTYSVVIFRTESINDVVTSLNSSLPEIDYNNSTKDLTVNRLGERDKKRLLKSMAKSQKVDKKAKSHLTPYNDSSGYEVIQLTTQNETLSSFKTIPITYSIKPNFTLINNNDKWSNINHCPSSSSGSSKSKECETRNDRLEESETNVPIIDIITEPIVAVFEPTELQIKIYSPQQSDHHEYRKEKTTTFPPNLTSSFHPEYISASTVTASEGDELPHRTNSIEQALQDTSQKSSENRSKRLYLKPGRKSRTLKKHAYKGVNHAPLKTTPMGSRTKSPSCRKIMTNYSPTKSPHKRSNNSPKNNYQPLTRLSNKTVRQQPKDKSIRSQTISPTLRYTPLKSVNSLKRINCERKRRKSAPNESLSTHSPPASIRKLMRTDDKQNIYEASVHLIERINKRLKKYKQYKSLHQQSHYKRQTTMSPTLRRGVRSKPTEMKTRIKSPKMKYNELNSKDFNFRRTNRNQITRSNTSSLSESISQKQLKYKDSPITAIRKLRNRDNASNSTSMTSLLENQCYNLPMRISKSDYRLTSPGIL</sequence>
<proteinExistence type="predicted"/>
<feature type="region of interest" description="Disordered" evidence="1">
    <location>
        <begin position="318"/>
        <end position="338"/>
    </location>
</feature>
<accession>A0AA85K2W0</accession>
<feature type="compositionally biased region" description="Basic and acidic residues" evidence="1">
    <location>
        <begin position="318"/>
        <end position="327"/>
    </location>
</feature>
<feature type="compositionally biased region" description="Basic and acidic residues" evidence="1">
    <location>
        <begin position="270"/>
        <end position="281"/>
    </location>
</feature>
<reference evidence="3" key="2">
    <citation type="submission" date="2023-11" db="UniProtKB">
        <authorList>
            <consortium name="WormBaseParasite"/>
        </authorList>
    </citation>
    <scope>IDENTIFICATION</scope>
</reference>
<feature type="region of interest" description="Disordered" evidence="1">
    <location>
        <begin position="366"/>
        <end position="512"/>
    </location>
</feature>
<feature type="compositionally biased region" description="Polar residues" evidence="1">
    <location>
        <begin position="438"/>
        <end position="458"/>
    </location>
</feature>
<name>A0AA85K2W0_TRIRE</name>
<evidence type="ECO:0000313" key="2">
    <source>
        <dbReference type="Proteomes" id="UP000050795"/>
    </source>
</evidence>
<feature type="compositionally biased region" description="Polar residues" evidence="1">
    <location>
        <begin position="328"/>
        <end position="338"/>
    </location>
</feature>
<organism evidence="2 3">
    <name type="scientific">Trichobilharzia regenti</name>
    <name type="common">Nasal bird schistosome</name>
    <dbReference type="NCBI Taxonomy" id="157069"/>
    <lineage>
        <taxon>Eukaryota</taxon>
        <taxon>Metazoa</taxon>
        <taxon>Spiralia</taxon>
        <taxon>Lophotrochozoa</taxon>
        <taxon>Platyhelminthes</taxon>
        <taxon>Trematoda</taxon>
        <taxon>Digenea</taxon>
        <taxon>Strigeidida</taxon>
        <taxon>Schistosomatoidea</taxon>
        <taxon>Schistosomatidae</taxon>
        <taxon>Trichobilharzia</taxon>
    </lineage>
</organism>
<feature type="region of interest" description="Disordered" evidence="1">
    <location>
        <begin position="260"/>
        <end position="281"/>
    </location>
</feature>
<feature type="compositionally biased region" description="Polar residues" evidence="1">
    <location>
        <begin position="499"/>
        <end position="508"/>
    </location>
</feature>
<dbReference type="Proteomes" id="UP000050795">
    <property type="component" value="Unassembled WGS sequence"/>
</dbReference>
<evidence type="ECO:0000313" key="3">
    <source>
        <dbReference type="WBParaSite" id="TREG1_69450.1"/>
    </source>
</evidence>
<protein>
    <submittedName>
        <fullName evidence="3">Uncharacterized protein</fullName>
    </submittedName>
</protein>
<evidence type="ECO:0000256" key="1">
    <source>
        <dbReference type="SAM" id="MobiDB-lite"/>
    </source>
</evidence>
<keyword evidence="2" id="KW-1185">Reference proteome</keyword>
<feature type="compositionally biased region" description="Basic residues" evidence="1">
    <location>
        <begin position="380"/>
        <end position="398"/>
    </location>
</feature>